<evidence type="ECO:0000256" key="9">
    <source>
        <dbReference type="SAM" id="MobiDB-lite"/>
    </source>
</evidence>
<organism evidence="14">
    <name type="scientific">Echinostoma caproni</name>
    <dbReference type="NCBI Taxonomy" id="27848"/>
    <lineage>
        <taxon>Eukaryota</taxon>
        <taxon>Metazoa</taxon>
        <taxon>Spiralia</taxon>
        <taxon>Lophotrochozoa</taxon>
        <taxon>Platyhelminthes</taxon>
        <taxon>Trematoda</taxon>
        <taxon>Digenea</taxon>
        <taxon>Plagiorchiida</taxon>
        <taxon>Echinostomata</taxon>
        <taxon>Echinostomatoidea</taxon>
        <taxon>Echinostomatidae</taxon>
        <taxon>Echinostoma</taxon>
    </lineage>
</organism>
<dbReference type="SMART" id="SM00112">
    <property type="entry name" value="CA"/>
    <property type="match status" value="5"/>
</dbReference>
<dbReference type="InterPro" id="IPR050174">
    <property type="entry name" value="Protocadherin/Cadherin-CA"/>
</dbReference>
<feature type="region of interest" description="Disordered" evidence="9">
    <location>
        <begin position="1103"/>
        <end position="1129"/>
    </location>
</feature>
<keyword evidence="2 10" id="KW-0812">Transmembrane</keyword>
<keyword evidence="3" id="KW-0677">Repeat</keyword>
<sequence length="1391" mass="156044">MKFNLACQSFATIEVSEYSANPRKYEPPGLVNEYHFPVPGGALFSTNLTDLLVKHLHLTESDLNTSIFFADAEQSRPFVIQARPFRKDRNESSSNRRWYQLVSTVPLDREQLCSFALQPERVQLASTCCSKSFDLPADVVMATINQPCCIFLGITISTKGTHVLRIQIIDVNDNAPRFNVQLRATNDLPYFANILGKNVIGISESVPPGSWIPIPAAIDNDEGPNGAVRYVLEPLSENLLWTEYFRLINNIRAAGLHANSTSAPFMINDQRKSKSFEPNDYTGPGLLILHPLDREKISSFGFRLVANDLGIPVQLSSSVNIRIVVLDENDNAPTFEKSDYQVQIRENQAGVSLVHAKVQDADVDNNGRLSYFMQPTRLDPTMPATSAVSADFLRTHIQLVPVNDGVTLRVSQPLDYEKQPEFTFDLIAVDHGQPPLSATAHVHVSVINVNDYPPMIRFYYHGEPLDRDYARLSVLEQHDSSTSVDNQLICHVHVTDADSDFESISCTVESTERNFFLREVTTNRLIQRSKIYELLTTTKLDREGNARLLILVRCQDGKMANSLASQNQLQLILLDVNDHAPVFTQDHYHGVVPENAANTLVSFSDSGLPSPGQSPTNDVHARDADSGMNALIFYSIVPWSISSSDSDESDSDKSKNSINTTRSTAVQPDRLTNTKSSNSSNHTFLHNPREDAEKFYIDQTTGQIRTRVALDCEEQQIYRFLVLAIDQAEQLSSRYTATAKVTVTVRDENDNPPVIEQRHYTFAVREGLPRHTRIGQIQSVDADIGSENRRTVYELKNVENFNGSEFILIEAHTGYVRTRQVLDREVTSQISFIVLARNEQPVEEVFRGKQTIQTEKGPTFFDEVSVTVTVEDENDNVPILVRRVPPTLARLLTRELAPSVIDLTFRLSTNETSSPCIEFPYEFVDDDEGPNGEIEVLLENNNFFEFRLDNSLLCKTTGEQPTMGQMNLFITLQDKPVDKTKTLKRQYTIRVRFIEDISPATEARPFERLLASRFTSNPTLLPAADLIESTVLTKQHGGAERKPKANDQRQTFQDVPKRDPRGQKPLASSATVTIVAILVAVSGLLCLLLLGVVFALRKATPNGQNNSADFNAKPRDDEDGENSMLSGQRGDAHRICFATSQSPSSYQTSTSTDRFRPVTQTYMWTKGSLDRQVTKSPHTADVNRMYTPSLHLLNNQVKSWTSAIAATPREFLYRPGYQVEVLGQQGDPNYERCEDQRDPIAYGKSNYSTLDVKLMPETPVSDRCDGRQKSKFEIYGSRIVDPTHLSHEEGLEVLSLTKPAFYRKSKGDMTVNAPERSELMNENSMENSNNNGVEMCSRLPLSAVTVSEYQHDNMVPRSVLKRDPSLDKHNLAENSESTKSPKQVYAQTSFV</sequence>
<feature type="region of interest" description="Disordered" evidence="9">
    <location>
        <begin position="602"/>
        <end position="622"/>
    </location>
</feature>
<dbReference type="OrthoDB" id="6252479at2759"/>
<keyword evidence="7" id="KW-0325">Glycoprotein</keyword>
<accession>A0A183AF39</accession>
<dbReference type="PANTHER" id="PTHR24028:SF146">
    <property type="entry name" value="CADHERIN 96CB, ISOFORM D-RELATED"/>
    <property type="match status" value="1"/>
</dbReference>
<feature type="region of interest" description="Disordered" evidence="9">
    <location>
        <begin position="642"/>
        <end position="691"/>
    </location>
</feature>
<protein>
    <submittedName>
        <fullName evidence="14">Cadherin</fullName>
    </submittedName>
</protein>
<feature type="region of interest" description="Disordered" evidence="9">
    <location>
        <begin position="1370"/>
        <end position="1391"/>
    </location>
</feature>
<evidence type="ECO:0000313" key="13">
    <source>
        <dbReference type="Proteomes" id="UP000272942"/>
    </source>
</evidence>
<comment type="subcellular location">
    <subcellularLocation>
        <location evidence="1">Membrane</location>
        <topology evidence="1">Single-pass membrane protein</topology>
    </subcellularLocation>
</comment>
<evidence type="ECO:0000256" key="10">
    <source>
        <dbReference type="SAM" id="Phobius"/>
    </source>
</evidence>
<dbReference type="Gene3D" id="2.60.40.60">
    <property type="entry name" value="Cadherins"/>
    <property type="match status" value="6"/>
</dbReference>
<keyword evidence="6 10" id="KW-0472">Membrane</keyword>
<feature type="domain" description="Cadherin" evidence="11">
    <location>
        <begin position="756"/>
        <end position="880"/>
    </location>
</feature>
<feature type="domain" description="Cadherin" evidence="11">
    <location>
        <begin position="53"/>
        <end position="178"/>
    </location>
</feature>
<evidence type="ECO:0000256" key="5">
    <source>
        <dbReference type="ARBA" id="ARBA00022989"/>
    </source>
</evidence>
<evidence type="ECO:0000313" key="12">
    <source>
        <dbReference type="EMBL" id="VDP75929.1"/>
    </source>
</evidence>
<dbReference type="GO" id="GO:0005509">
    <property type="term" value="F:calcium ion binding"/>
    <property type="evidence" value="ECO:0007669"/>
    <property type="project" value="UniProtKB-UniRule"/>
</dbReference>
<evidence type="ECO:0000256" key="6">
    <source>
        <dbReference type="ARBA" id="ARBA00023136"/>
    </source>
</evidence>
<dbReference type="InterPro" id="IPR020894">
    <property type="entry name" value="Cadherin_CS"/>
</dbReference>
<evidence type="ECO:0000256" key="4">
    <source>
        <dbReference type="ARBA" id="ARBA00022837"/>
    </source>
</evidence>
<evidence type="ECO:0000313" key="14">
    <source>
        <dbReference type="WBParaSite" id="ECPE_0000558701-mRNA-1"/>
    </source>
</evidence>
<proteinExistence type="predicted"/>
<keyword evidence="5 10" id="KW-1133">Transmembrane helix</keyword>
<evidence type="ECO:0000256" key="8">
    <source>
        <dbReference type="PROSITE-ProRule" id="PRU00043"/>
    </source>
</evidence>
<evidence type="ECO:0000259" key="11">
    <source>
        <dbReference type="PROSITE" id="PS50268"/>
    </source>
</evidence>
<feature type="domain" description="Cadherin" evidence="11">
    <location>
        <begin position="336"/>
        <end position="456"/>
    </location>
</feature>
<dbReference type="PANTHER" id="PTHR24028">
    <property type="entry name" value="CADHERIN-87A"/>
    <property type="match status" value="1"/>
</dbReference>
<feature type="domain" description="Cadherin" evidence="11">
    <location>
        <begin position="466"/>
        <end position="583"/>
    </location>
</feature>
<keyword evidence="4 8" id="KW-0106">Calcium</keyword>
<reference evidence="14" key="1">
    <citation type="submission" date="2016-06" db="UniProtKB">
        <authorList>
            <consortium name="WormBaseParasite"/>
        </authorList>
    </citation>
    <scope>IDENTIFICATION</scope>
</reference>
<dbReference type="PROSITE" id="PS00232">
    <property type="entry name" value="CADHERIN_1"/>
    <property type="match status" value="5"/>
</dbReference>
<evidence type="ECO:0000256" key="1">
    <source>
        <dbReference type="ARBA" id="ARBA00004167"/>
    </source>
</evidence>
<dbReference type="SUPFAM" id="SSF49313">
    <property type="entry name" value="Cadherin-like"/>
    <property type="match status" value="5"/>
</dbReference>
<name>A0A183AF39_9TREM</name>
<feature type="domain" description="Cadherin" evidence="11">
    <location>
        <begin position="584"/>
        <end position="755"/>
    </location>
</feature>
<feature type="region of interest" description="Disordered" evidence="9">
    <location>
        <begin position="1034"/>
        <end position="1066"/>
    </location>
</feature>
<evidence type="ECO:0000256" key="2">
    <source>
        <dbReference type="ARBA" id="ARBA00022692"/>
    </source>
</evidence>
<dbReference type="Pfam" id="PF00028">
    <property type="entry name" value="Cadherin"/>
    <property type="match status" value="3"/>
</dbReference>
<feature type="compositionally biased region" description="Polar residues" evidence="9">
    <location>
        <begin position="602"/>
        <end position="617"/>
    </location>
</feature>
<reference evidence="12 13" key="2">
    <citation type="submission" date="2018-11" db="EMBL/GenBank/DDBJ databases">
        <authorList>
            <consortium name="Pathogen Informatics"/>
        </authorList>
    </citation>
    <scope>NUCLEOTIDE SEQUENCE [LARGE SCALE GENOMIC DNA]</scope>
    <source>
        <strain evidence="12 13">Egypt</strain>
    </source>
</reference>
<dbReference type="GO" id="GO:0005886">
    <property type="term" value="C:plasma membrane"/>
    <property type="evidence" value="ECO:0007669"/>
    <property type="project" value="InterPro"/>
</dbReference>
<dbReference type="EMBL" id="UZAN01042439">
    <property type="protein sequence ID" value="VDP75929.1"/>
    <property type="molecule type" value="Genomic_DNA"/>
</dbReference>
<dbReference type="PRINTS" id="PR00205">
    <property type="entry name" value="CADHERIN"/>
</dbReference>
<evidence type="ECO:0000256" key="7">
    <source>
        <dbReference type="ARBA" id="ARBA00023180"/>
    </source>
</evidence>
<dbReference type="WBParaSite" id="ECPE_0000558701-mRNA-1">
    <property type="protein sequence ID" value="ECPE_0000558701-mRNA-1"/>
    <property type="gene ID" value="ECPE_0000558701"/>
</dbReference>
<dbReference type="CDD" id="cd11304">
    <property type="entry name" value="Cadherin_repeat"/>
    <property type="match status" value="5"/>
</dbReference>
<dbReference type="Proteomes" id="UP000272942">
    <property type="component" value="Unassembled WGS sequence"/>
</dbReference>
<dbReference type="FunFam" id="2.60.40.60:FF:000092">
    <property type="entry name" value="Protocadherin 8"/>
    <property type="match status" value="1"/>
</dbReference>
<gene>
    <name evidence="12" type="ORF">ECPE_LOCUS5574</name>
</gene>
<feature type="compositionally biased region" description="Low complexity" evidence="9">
    <location>
        <begin position="673"/>
        <end position="683"/>
    </location>
</feature>
<feature type="domain" description="Cadherin" evidence="11">
    <location>
        <begin position="202"/>
        <end position="335"/>
    </location>
</feature>
<dbReference type="PROSITE" id="PS50268">
    <property type="entry name" value="CADHERIN_2"/>
    <property type="match status" value="6"/>
</dbReference>
<feature type="compositionally biased region" description="Polar residues" evidence="9">
    <location>
        <begin position="1372"/>
        <end position="1391"/>
    </location>
</feature>
<dbReference type="GO" id="GO:0007156">
    <property type="term" value="P:homophilic cell adhesion via plasma membrane adhesion molecules"/>
    <property type="evidence" value="ECO:0007669"/>
    <property type="project" value="InterPro"/>
</dbReference>
<dbReference type="InterPro" id="IPR015919">
    <property type="entry name" value="Cadherin-like_sf"/>
</dbReference>
<feature type="compositionally biased region" description="Basic and acidic residues" evidence="9">
    <location>
        <begin position="1037"/>
        <end position="1047"/>
    </location>
</feature>
<dbReference type="InterPro" id="IPR002126">
    <property type="entry name" value="Cadherin-like_dom"/>
</dbReference>
<feature type="transmembrane region" description="Helical" evidence="10">
    <location>
        <begin position="1074"/>
        <end position="1096"/>
    </location>
</feature>
<keyword evidence="13" id="KW-1185">Reference proteome</keyword>
<evidence type="ECO:0000256" key="3">
    <source>
        <dbReference type="ARBA" id="ARBA00022737"/>
    </source>
</evidence>